<feature type="binding site" evidence="9">
    <location>
        <position position="32"/>
    </location>
    <ligand>
        <name>ATP</name>
        <dbReference type="ChEBI" id="CHEBI:30616"/>
    </ligand>
</feature>
<feature type="binding site" evidence="9">
    <location>
        <begin position="105"/>
        <end position="107"/>
    </location>
    <ligand>
        <name>ATP</name>
        <dbReference type="ChEBI" id="CHEBI:30616"/>
    </ligand>
</feature>
<feature type="site" description="Transition state stabilizer" evidence="9">
    <location>
        <position position="32"/>
    </location>
</feature>
<dbReference type="EMBL" id="JSWE01000180">
    <property type="protein sequence ID" value="KIE04597.1"/>
    <property type="molecule type" value="Genomic_DNA"/>
</dbReference>
<dbReference type="Proteomes" id="UP000031258">
    <property type="component" value="Unassembled WGS sequence"/>
</dbReference>
<dbReference type="PANTHER" id="PTHR21342">
    <property type="entry name" value="PHOSPHOPANTETHEINE ADENYLYLTRANSFERASE"/>
    <property type="match status" value="1"/>
</dbReference>
<comment type="cofactor">
    <cofactor evidence="9">
        <name>Mg(2+)</name>
        <dbReference type="ChEBI" id="CHEBI:18420"/>
    </cofactor>
</comment>
<dbReference type="STRING" id="86105.NF27_HJ00500"/>
<dbReference type="PRINTS" id="PR01020">
    <property type="entry name" value="LPSBIOSNTHSS"/>
</dbReference>
<feature type="binding site" evidence="9">
    <location>
        <begin position="24"/>
        <end position="25"/>
    </location>
    <ligand>
        <name>ATP</name>
        <dbReference type="ChEBI" id="CHEBI:30616"/>
    </ligand>
</feature>
<accession>A0A0C1MRD7</accession>
<dbReference type="NCBIfam" id="TIGR00125">
    <property type="entry name" value="cyt_tran_rel"/>
    <property type="match status" value="1"/>
</dbReference>
<comment type="caution">
    <text evidence="11">The sequence shown here is derived from an EMBL/GenBank/DDBJ whole genome shotgun (WGS) entry which is preliminary data.</text>
</comment>
<feature type="binding site" evidence="9">
    <location>
        <position position="56"/>
    </location>
    <ligand>
        <name>substrate</name>
    </ligand>
</feature>
<keyword evidence="1 9" id="KW-0963">Cytoplasm</keyword>
<evidence type="ECO:0000256" key="4">
    <source>
        <dbReference type="ARBA" id="ARBA00022741"/>
    </source>
</evidence>
<dbReference type="NCBIfam" id="TIGR01510">
    <property type="entry name" value="coaD_prev_kdtB"/>
    <property type="match status" value="1"/>
</dbReference>
<feature type="binding site" evidence="9">
    <location>
        <position position="24"/>
    </location>
    <ligand>
        <name>substrate</name>
    </ligand>
</feature>
<comment type="similarity">
    <text evidence="9">Belongs to the bacterial CoaD family.</text>
</comment>
<comment type="catalytic activity">
    <reaction evidence="8 9">
        <text>(R)-4'-phosphopantetheine + ATP + H(+) = 3'-dephospho-CoA + diphosphate</text>
        <dbReference type="Rhea" id="RHEA:19801"/>
        <dbReference type="ChEBI" id="CHEBI:15378"/>
        <dbReference type="ChEBI" id="CHEBI:30616"/>
        <dbReference type="ChEBI" id="CHEBI:33019"/>
        <dbReference type="ChEBI" id="CHEBI:57328"/>
        <dbReference type="ChEBI" id="CHEBI:61723"/>
        <dbReference type="EC" id="2.7.7.3"/>
    </reaction>
</comment>
<evidence type="ECO:0000256" key="5">
    <source>
        <dbReference type="ARBA" id="ARBA00022840"/>
    </source>
</evidence>
<keyword evidence="7 9" id="KW-0173">Coenzyme A biosynthesis</keyword>
<sequence length="177" mass="20248">MFKYIDKLNHKRMDNNKIAIYPGTFDPVTLGHLDIITRSAKVFEGVIVAVAQDSKKITHFSFEERVDMLNYELKRLKLENVKAKAFKGLLVDFIKTEGARIIVRGLRALADFEYEFQMSYINHKLSPDIETVFLPATENGHFISSSFVNEIARLGGNLKGFVSEEIAAKIKERYSKK</sequence>
<name>A0A0C1MRD7_9RICK</name>
<dbReference type="GO" id="GO:0005524">
    <property type="term" value="F:ATP binding"/>
    <property type="evidence" value="ECO:0007669"/>
    <property type="project" value="UniProtKB-KW"/>
</dbReference>
<keyword evidence="4 9" id="KW-0547">Nucleotide-binding</keyword>
<dbReference type="UniPathway" id="UPA00241">
    <property type="reaction ID" value="UER00355"/>
</dbReference>
<keyword evidence="6 9" id="KW-0460">Magnesium</keyword>
<evidence type="ECO:0000256" key="3">
    <source>
        <dbReference type="ARBA" id="ARBA00022695"/>
    </source>
</evidence>
<organism evidence="11 12">
    <name type="scientific">Candidatus Jidaibacter acanthamoebae</name>
    <dbReference type="NCBI Taxonomy" id="86105"/>
    <lineage>
        <taxon>Bacteria</taxon>
        <taxon>Pseudomonadati</taxon>
        <taxon>Pseudomonadota</taxon>
        <taxon>Alphaproteobacteria</taxon>
        <taxon>Rickettsiales</taxon>
        <taxon>Candidatus Midichloriaceae</taxon>
        <taxon>Candidatus Jidaibacter</taxon>
    </lineage>
</organism>
<keyword evidence="2 9" id="KW-0808">Transferase</keyword>
<dbReference type="InterPro" id="IPR014729">
    <property type="entry name" value="Rossmann-like_a/b/a_fold"/>
</dbReference>
<feature type="binding site" evidence="9">
    <location>
        <position position="90"/>
    </location>
    <ligand>
        <name>substrate</name>
    </ligand>
</feature>
<evidence type="ECO:0000256" key="2">
    <source>
        <dbReference type="ARBA" id="ARBA00022679"/>
    </source>
</evidence>
<proteinExistence type="inferred from homology"/>
<evidence type="ECO:0000256" key="9">
    <source>
        <dbReference type="HAMAP-Rule" id="MF_00151"/>
    </source>
</evidence>
<dbReference type="AlphaFoldDB" id="A0A0C1MRD7"/>
<gene>
    <name evidence="11" type="primary">coaD_2</name>
    <name evidence="9" type="synonym">coaD</name>
    <name evidence="11" type="ORF">NF27_HJ00500</name>
</gene>
<comment type="subcellular location">
    <subcellularLocation>
        <location evidence="9">Cytoplasm</location>
    </subcellularLocation>
</comment>
<comment type="function">
    <text evidence="9">Reversibly transfers an adenylyl group from ATP to 4'-phosphopantetheine, yielding dephospho-CoA (dPCoA) and pyrophosphate.</text>
</comment>
<evidence type="ECO:0000256" key="6">
    <source>
        <dbReference type="ARBA" id="ARBA00022842"/>
    </source>
</evidence>
<keyword evidence="5 9" id="KW-0067">ATP-binding</keyword>
<feature type="domain" description="Cytidyltransferase-like" evidence="10">
    <location>
        <begin position="20"/>
        <end position="148"/>
    </location>
</feature>
<dbReference type="CDD" id="cd02163">
    <property type="entry name" value="PPAT"/>
    <property type="match status" value="1"/>
</dbReference>
<dbReference type="Pfam" id="PF01467">
    <property type="entry name" value="CTP_transf_like"/>
    <property type="match status" value="1"/>
</dbReference>
<evidence type="ECO:0000313" key="12">
    <source>
        <dbReference type="Proteomes" id="UP000031258"/>
    </source>
</evidence>
<feature type="binding site" evidence="9">
    <location>
        <position position="104"/>
    </location>
    <ligand>
        <name>substrate</name>
    </ligand>
</feature>
<feature type="binding site" evidence="9">
    <location>
        <position position="115"/>
    </location>
    <ligand>
        <name>ATP</name>
        <dbReference type="ChEBI" id="CHEBI:30616"/>
    </ligand>
</feature>
<dbReference type="InterPro" id="IPR001980">
    <property type="entry name" value="PPAT"/>
</dbReference>
<evidence type="ECO:0000313" key="11">
    <source>
        <dbReference type="EMBL" id="KIE04597.1"/>
    </source>
</evidence>
<dbReference type="GO" id="GO:0005737">
    <property type="term" value="C:cytoplasm"/>
    <property type="evidence" value="ECO:0007669"/>
    <property type="project" value="UniProtKB-SubCell"/>
</dbReference>
<protein>
    <recommendedName>
        <fullName evidence="9">Phosphopantetheine adenylyltransferase</fullName>
        <ecNumber evidence="9">2.7.7.3</ecNumber>
    </recommendedName>
    <alternativeName>
        <fullName evidence="9">Dephospho-CoA pyrophosphorylase</fullName>
    </alternativeName>
    <alternativeName>
        <fullName evidence="9">Pantetheine-phosphate adenylyltransferase</fullName>
        <shortName evidence="9">PPAT</shortName>
    </alternativeName>
</protein>
<dbReference type="GO" id="GO:0015937">
    <property type="term" value="P:coenzyme A biosynthetic process"/>
    <property type="evidence" value="ECO:0007669"/>
    <property type="project" value="UniProtKB-UniRule"/>
</dbReference>
<dbReference type="SUPFAM" id="SSF52374">
    <property type="entry name" value="Nucleotidylyl transferase"/>
    <property type="match status" value="1"/>
</dbReference>
<dbReference type="HAMAP" id="MF_00151">
    <property type="entry name" value="PPAT_bact"/>
    <property type="match status" value="1"/>
</dbReference>
<comment type="subunit">
    <text evidence="9">Homohexamer.</text>
</comment>
<reference evidence="11 12" key="1">
    <citation type="submission" date="2014-11" db="EMBL/GenBank/DDBJ databases">
        <title>A Rickettsiales Symbiont of Amoebae With Ancient Features.</title>
        <authorList>
            <person name="Schulz F."/>
            <person name="Martijn J."/>
            <person name="Wascher F."/>
            <person name="Kostanjsek R."/>
            <person name="Ettema T.J."/>
            <person name="Horn M."/>
        </authorList>
    </citation>
    <scope>NUCLEOTIDE SEQUENCE [LARGE SCALE GENOMIC DNA]</scope>
    <source>
        <strain evidence="11 12">UWC36</strain>
    </source>
</reference>
<feature type="binding site" evidence="9">
    <location>
        <begin position="140"/>
        <end position="146"/>
    </location>
    <ligand>
        <name>ATP</name>
        <dbReference type="ChEBI" id="CHEBI:30616"/>
    </ligand>
</feature>
<comment type="pathway">
    <text evidence="9">Cofactor biosynthesis; coenzyme A biosynthesis; CoA from (R)-pantothenate: step 4/5.</text>
</comment>
<evidence type="ECO:0000256" key="8">
    <source>
        <dbReference type="ARBA" id="ARBA00029346"/>
    </source>
</evidence>
<dbReference type="Gene3D" id="3.40.50.620">
    <property type="entry name" value="HUPs"/>
    <property type="match status" value="1"/>
</dbReference>
<dbReference type="PANTHER" id="PTHR21342:SF1">
    <property type="entry name" value="PHOSPHOPANTETHEINE ADENYLYLTRANSFERASE"/>
    <property type="match status" value="1"/>
</dbReference>
<keyword evidence="12" id="KW-1185">Reference proteome</keyword>
<dbReference type="GO" id="GO:0004595">
    <property type="term" value="F:pantetheine-phosphate adenylyltransferase activity"/>
    <property type="evidence" value="ECO:0007669"/>
    <property type="project" value="UniProtKB-UniRule"/>
</dbReference>
<dbReference type="PATRIC" id="fig|86105.3.peg.1615"/>
<dbReference type="EC" id="2.7.7.3" evidence="9"/>
<evidence type="ECO:0000256" key="1">
    <source>
        <dbReference type="ARBA" id="ARBA00022490"/>
    </source>
</evidence>
<dbReference type="InterPro" id="IPR004821">
    <property type="entry name" value="Cyt_trans-like"/>
</dbReference>
<evidence type="ECO:0000256" key="7">
    <source>
        <dbReference type="ARBA" id="ARBA00022993"/>
    </source>
</evidence>
<keyword evidence="3 9" id="KW-0548">Nucleotidyltransferase</keyword>
<evidence type="ECO:0000259" key="10">
    <source>
        <dbReference type="Pfam" id="PF01467"/>
    </source>
</evidence>